<proteinExistence type="predicted"/>
<sequence length="253" mass="30890">MIMVCCIYKMDILCIFFYNRFITKKKKIFKYPLLKMEYFFLLNPSLRMSGLSFFKYKNCSKIITFIFNRAANFLNIHNEKISTTRIKDNLKNNIKNFLNFLNYFLKKEFFVLSYCKNNFSSIKFEKLFSFIVFNITLFKKIMKIVIGGTFFLIINFFPLKKIRFNLLQCCIFEKAFSLYLNFDIIFLLNNKKTKLLIFQNLKKKNIFFLIRIINIINIPCFLTSFNLCWKNMIRYFPDYNIFLKYLYKHLLNY</sequence>
<keyword evidence="2" id="KW-0542">Nucleomorph</keyword>
<dbReference type="Proteomes" id="UP000243670">
    <property type="component" value="Nucleomorph 2"/>
</dbReference>
<evidence type="ECO:0000313" key="3">
    <source>
        <dbReference type="Proteomes" id="UP000243670"/>
    </source>
</evidence>
<evidence type="ECO:0000256" key="1">
    <source>
        <dbReference type="SAM" id="Phobius"/>
    </source>
</evidence>
<organism evidence="2 3">
    <name type="scientific">Lotharella oceanica</name>
    <dbReference type="NCBI Taxonomy" id="641309"/>
    <lineage>
        <taxon>Eukaryota</taxon>
        <taxon>Sar</taxon>
        <taxon>Rhizaria</taxon>
        <taxon>Cercozoa</taxon>
        <taxon>Chlorarachniophyceae</taxon>
        <taxon>Lotharella</taxon>
    </lineage>
</organism>
<accession>A0A060DG66</accession>
<dbReference type="AlphaFoldDB" id="A0A060DG66"/>
<reference evidence="2 3" key="1">
    <citation type="journal article" date="2014" name="BMC Genomics">
        <title>Nucleomorph and plastid genome sequences of the chlorarachniophyte Lotharella oceanica: convergent reductive evolution and frequent recombination in nucleomorph-bearing algae.</title>
        <authorList>
            <person name="Tanifuji G."/>
            <person name="Onodera N.T."/>
            <person name="Brown M.W."/>
            <person name="Curtis B.A."/>
            <person name="Roger A.J."/>
            <person name="Ka-Shu Wong G."/>
            <person name="Melkonian M."/>
            <person name="Archibald J.M."/>
        </authorList>
    </citation>
    <scope>NUCLEOTIDE SEQUENCE [LARGE SCALE GENOMIC DNA]</scope>
    <source>
        <strain evidence="2 3">CCMP622</strain>
    </source>
</reference>
<feature type="transmembrane region" description="Helical" evidence="1">
    <location>
        <begin position="141"/>
        <end position="159"/>
    </location>
</feature>
<feature type="transmembrane region" description="Helical" evidence="1">
    <location>
        <begin position="171"/>
        <end position="188"/>
    </location>
</feature>
<feature type="transmembrane region" description="Helical" evidence="1">
    <location>
        <begin position="208"/>
        <end position="229"/>
    </location>
</feature>
<name>A0A060DG66_9EUKA</name>
<keyword evidence="1" id="KW-0812">Transmembrane</keyword>
<geneLocation type="nucleomorph" evidence="2"/>
<dbReference type="EMBL" id="CP006628">
    <property type="protein sequence ID" value="AIB09778.1"/>
    <property type="molecule type" value="Genomic_DNA"/>
</dbReference>
<gene>
    <name evidence="2" type="ORF">M951_chr277</name>
</gene>
<keyword evidence="1" id="KW-0472">Membrane</keyword>
<protein>
    <submittedName>
        <fullName evidence="2">Uncharacterized protein</fullName>
    </submittedName>
</protein>
<evidence type="ECO:0000313" key="2">
    <source>
        <dbReference type="EMBL" id="AIB09778.1"/>
    </source>
</evidence>
<keyword evidence="1" id="KW-1133">Transmembrane helix</keyword>